<dbReference type="EMBL" id="WJXA01000009">
    <property type="protein sequence ID" value="KAF7131550.1"/>
    <property type="molecule type" value="Genomic_DNA"/>
</dbReference>
<dbReference type="HAMAP" id="MF_00178">
    <property type="entry name" value="Lumazine_synth"/>
    <property type="match status" value="1"/>
</dbReference>
<gene>
    <name evidence="15" type="ORF">RHSIM_Rhsim09G0002300</name>
</gene>
<evidence type="ECO:0000256" key="11">
    <source>
        <dbReference type="ARBA" id="ARBA00063688"/>
    </source>
</evidence>
<keyword evidence="16" id="KW-1185">Reference proteome</keyword>
<dbReference type="GO" id="GO:0005978">
    <property type="term" value="P:glycogen biosynthetic process"/>
    <property type="evidence" value="ECO:0007669"/>
    <property type="project" value="InterPro"/>
</dbReference>
<comment type="pathway">
    <text evidence="1">Cofactor biosynthesis; riboflavin biosynthesis; riboflavin from 2-hydroxy-3-oxobutyl phosphate and 5-amino-6-(D-ribitylamino)uracil: step 1/2.</text>
</comment>
<dbReference type="NCBIfam" id="TIGR00114">
    <property type="entry name" value="lumazine-synth"/>
    <property type="match status" value="1"/>
</dbReference>
<dbReference type="InterPro" id="IPR005835">
    <property type="entry name" value="NTP_transferase_dom"/>
</dbReference>
<evidence type="ECO:0000256" key="4">
    <source>
        <dbReference type="ARBA" id="ARBA00011680"/>
    </source>
</evidence>
<evidence type="ECO:0000256" key="6">
    <source>
        <dbReference type="ARBA" id="ARBA00022619"/>
    </source>
</evidence>
<dbReference type="PANTHER" id="PTHR43523:SF17">
    <property type="entry name" value="INACTIVE GLUCOSE-1-PHOSPHATE ADENYLYLTRANSFERASE SMALL SUBUNIT 2, CHLOROPLASTIC"/>
    <property type="match status" value="1"/>
</dbReference>
<keyword evidence="9" id="KW-0067">ATP-binding</keyword>
<dbReference type="Pfam" id="PF00483">
    <property type="entry name" value="NTP_transferase"/>
    <property type="match status" value="1"/>
</dbReference>
<evidence type="ECO:0000256" key="8">
    <source>
        <dbReference type="ARBA" id="ARBA00022741"/>
    </source>
</evidence>
<reference evidence="15" key="1">
    <citation type="submission" date="2019-11" db="EMBL/GenBank/DDBJ databases">
        <authorList>
            <person name="Liu Y."/>
            <person name="Hou J."/>
            <person name="Li T.-Q."/>
            <person name="Guan C.-H."/>
            <person name="Wu X."/>
            <person name="Wu H.-Z."/>
            <person name="Ling F."/>
            <person name="Zhang R."/>
            <person name="Shi X.-G."/>
            <person name="Ren J.-P."/>
            <person name="Chen E.-F."/>
            <person name="Sun J.-M."/>
        </authorList>
    </citation>
    <scope>NUCLEOTIDE SEQUENCE</scope>
    <source>
        <strain evidence="15">Adult_tree_wgs_1</strain>
        <tissue evidence="15">Leaves</tissue>
    </source>
</reference>
<comment type="subunit">
    <text evidence="11">Oligomer forming an icosahedral capsid.</text>
</comment>
<dbReference type="CDD" id="cd02508">
    <property type="entry name" value="ADP_Glucose_PP"/>
    <property type="match status" value="1"/>
</dbReference>
<accession>A0A834LDA4</accession>
<dbReference type="Gene3D" id="3.40.50.960">
    <property type="entry name" value="Lumazine/riboflavin synthase"/>
    <property type="match status" value="1"/>
</dbReference>
<evidence type="ECO:0000256" key="3">
    <source>
        <dbReference type="ARBA" id="ARBA00010443"/>
    </source>
</evidence>
<dbReference type="CDD" id="cd04651">
    <property type="entry name" value="LbH_G1P_AT_C"/>
    <property type="match status" value="1"/>
</dbReference>
<dbReference type="PROSITE" id="PS00809">
    <property type="entry name" value="ADP_GLC_PYROPHOSPH_2"/>
    <property type="match status" value="1"/>
</dbReference>
<feature type="compositionally biased region" description="Basic and acidic residues" evidence="13">
    <location>
        <begin position="81"/>
        <end position="90"/>
    </location>
</feature>
<evidence type="ECO:0000256" key="1">
    <source>
        <dbReference type="ARBA" id="ARBA00004917"/>
    </source>
</evidence>
<dbReference type="SUPFAM" id="SSF52121">
    <property type="entry name" value="Lumazine synthase"/>
    <property type="match status" value="1"/>
</dbReference>
<dbReference type="InterPro" id="IPR011831">
    <property type="entry name" value="ADP-Glc_PPase"/>
</dbReference>
<keyword evidence="6" id="KW-0686">Riboflavin biosynthesis</keyword>
<dbReference type="InterPro" id="IPR002180">
    <property type="entry name" value="LS/RS"/>
</dbReference>
<evidence type="ECO:0000259" key="14">
    <source>
        <dbReference type="Pfam" id="PF00483"/>
    </source>
</evidence>
<evidence type="ECO:0000256" key="10">
    <source>
        <dbReference type="ARBA" id="ARBA00048785"/>
    </source>
</evidence>
<comment type="catalytic activity">
    <reaction evidence="10">
        <text>(2S)-2-hydroxy-3-oxobutyl phosphate + 5-amino-6-(D-ribitylamino)uracil = 6,7-dimethyl-8-(1-D-ribityl)lumazine + phosphate + 2 H2O + H(+)</text>
        <dbReference type="Rhea" id="RHEA:26152"/>
        <dbReference type="ChEBI" id="CHEBI:15377"/>
        <dbReference type="ChEBI" id="CHEBI:15378"/>
        <dbReference type="ChEBI" id="CHEBI:15934"/>
        <dbReference type="ChEBI" id="CHEBI:43474"/>
        <dbReference type="ChEBI" id="CHEBI:58201"/>
        <dbReference type="ChEBI" id="CHEBI:58830"/>
        <dbReference type="EC" id="2.5.1.78"/>
    </reaction>
</comment>
<dbReference type="GO" id="GO:0008878">
    <property type="term" value="F:glucose-1-phosphate adenylyltransferase activity"/>
    <property type="evidence" value="ECO:0007669"/>
    <property type="project" value="InterPro"/>
</dbReference>
<dbReference type="CDD" id="cd09209">
    <property type="entry name" value="Lumazine_synthase-I"/>
    <property type="match status" value="1"/>
</dbReference>
<keyword evidence="7" id="KW-0808">Transferase</keyword>
<evidence type="ECO:0000313" key="15">
    <source>
        <dbReference type="EMBL" id="KAF7131550.1"/>
    </source>
</evidence>
<dbReference type="PROSITE" id="PS00810">
    <property type="entry name" value="ADP_GLC_PYROPHOSPH_3"/>
    <property type="match status" value="1"/>
</dbReference>
<comment type="subunit">
    <text evidence="4">Heterotetramer.</text>
</comment>
<dbReference type="SUPFAM" id="SSF51161">
    <property type="entry name" value="Trimeric LpxA-like enzymes"/>
    <property type="match status" value="1"/>
</dbReference>
<proteinExistence type="inferred from homology"/>
<dbReference type="Pfam" id="PF00885">
    <property type="entry name" value="DMRL_synthase"/>
    <property type="match status" value="1"/>
</dbReference>
<dbReference type="SUPFAM" id="SSF53448">
    <property type="entry name" value="Nucleotide-diphospho-sugar transferases"/>
    <property type="match status" value="1"/>
</dbReference>
<dbReference type="GO" id="GO:0005524">
    <property type="term" value="F:ATP binding"/>
    <property type="evidence" value="ECO:0007669"/>
    <property type="project" value="UniProtKB-KW"/>
</dbReference>
<dbReference type="InterPro" id="IPR029044">
    <property type="entry name" value="Nucleotide-diphossugar_trans"/>
</dbReference>
<dbReference type="InterPro" id="IPR005836">
    <property type="entry name" value="ADP_Glu_pyroP_CS"/>
</dbReference>
<evidence type="ECO:0000313" key="16">
    <source>
        <dbReference type="Proteomes" id="UP000626092"/>
    </source>
</evidence>
<evidence type="ECO:0000256" key="7">
    <source>
        <dbReference type="ARBA" id="ARBA00022679"/>
    </source>
</evidence>
<dbReference type="EC" id="2.5.1.78" evidence="5"/>
<organism evidence="15 16">
    <name type="scientific">Rhododendron simsii</name>
    <name type="common">Sims's rhododendron</name>
    <dbReference type="NCBI Taxonomy" id="118357"/>
    <lineage>
        <taxon>Eukaryota</taxon>
        <taxon>Viridiplantae</taxon>
        <taxon>Streptophyta</taxon>
        <taxon>Embryophyta</taxon>
        <taxon>Tracheophyta</taxon>
        <taxon>Spermatophyta</taxon>
        <taxon>Magnoliopsida</taxon>
        <taxon>eudicotyledons</taxon>
        <taxon>Gunneridae</taxon>
        <taxon>Pentapetalae</taxon>
        <taxon>asterids</taxon>
        <taxon>Ericales</taxon>
        <taxon>Ericaceae</taxon>
        <taxon>Ericoideae</taxon>
        <taxon>Rhodoreae</taxon>
        <taxon>Rhododendron</taxon>
    </lineage>
</organism>
<dbReference type="InterPro" id="IPR036467">
    <property type="entry name" value="LS/RS_sf"/>
</dbReference>
<dbReference type="InterPro" id="IPR034964">
    <property type="entry name" value="LS"/>
</dbReference>
<dbReference type="AlphaFoldDB" id="A0A834LDA4"/>
<dbReference type="FunFam" id="3.40.50.960:FF:000001">
    <property type="entry name" value="6,7-dimethyl-8-ribityllumazine synthase"/>
    <property type="match status" value="1"/>
</dbReference>
<comment type="caution">
    <text evidence="15">The sequence shown here is derived from an EMBL/GenBank/DDBJ whole genome shotgun (WGS) entry which is preliminary data.</text>
</comment>
<name>A0A834LDA4_RHOSS</name>
<sequence>MPSSAAFGAPTAAAAAIKDYTCIGRRNPEKSWFPPPPTHQHNRLLRPLRVFPSHKLTPTATTEPTLISFPSSPSSIPGFWSKREEDDASRSRSSSFPRTTAVRHLTGSLTATEGLRFAIVVARFNEIVTRPLLEGALDTFKKYSVKEEDIEVVWVPGSFEISLVAERLGKSRKYQAILCIGAVIRGDTTHYDAVANSAASGVLSAGLNSGVPCIFGVLTCDNMDQALNRAGGKSGNKGSEAALTAIEMASLFEHYLKASKTENQEYGFHAVKLSVPTSVNLKAKLLVAGLDRKHHQPRPPKLHSSILPSLSVTNSQQPAQPIPLFPPVNQSVAAIVFGDGSDSRLYPLTKRRSEGAIPIAANYRLIDAVVSNCINSNINKIYALTQFNSTSLNSHLTRAYSGVGLGKEGFVEVIAAYQSPEYNGWFQGTADAIRRCLWVLEEYPIVEFLVLPGHHLYKMDYQKLIEAHRKKKSDVTCAVLTGKKNQVSEFGIFEVNSDNKVTDFREKPDKNPMKPILVERSVKSNDSTRQKFPGMGIYVINRDAMIKFLREHFPEANSLKSEVIPGAISLGMKVNAYRFDGYWEDMRSIEAFYDANMESTKKANMGYNFYDKDSPLYTLPRNLPPSLVTDAVITDSVIGDGCILNKCSIKGTVVGMRTRIGDGALIEDSVLMGSDTYQIQDVQTNGSEGMGIPIGIGEGSQIRRAIVDKNARIGKNVMIINKDNIQEANMEAHGYSIKDGIVIILRSAVIKDGSIL</sequence>
<dbReference type="Proteomes" id="UP000626092">
    <property type="component" value="Unassembled WGS sequence"/>
</dbReference>
<evidence type="ECO:0000256" key="5">
    <source>
        <dbReference type="ARBA" id="ARBA00012664"/>
    </source>
</evidence>
<dbReference type="PANTHER" id="PTHR43523">
    <property type="entry name" value="GLUCOSE-1-PHOSPHATE ADENYLYLTRANSFERASE-RELATED"/>
    <property type="match status" value="1"/>
</dbReference>
<dbReference type="Gene3D" id="2.160.10.10">
    <property type="entry name" value="Hexapeptide repeat proteins"/>
    <property type="match status" value="1"/>
</dbReference>
<keyword evidence="8" id="KW-0547">Nucleotide-binding</keyword>
<dbReference type="GO" id="GO:0009349">
    <property type="term" value="C:riboflavin synthase complex"/>
    <property type="evidence" value="ECO:0007669"/>
    <property type="project" value="InterPro"/>
</dbReference>
<dbReference type="Pfam" id="PF25247">
    <property type="entry name" value="LbH_GLGC"/>
    <property type="match status" value="1"/>
</dbReference>
<dbReference type="GO" id="GO:0009231">
    <property type="term" value="P:riboflavin biosynthetic process"/>
    <property type="evidence" value="ECO:0007669"/>
    <property type="project" value="UniProtKB-UniPathway"/>
</dbReference>
<feature type="region of interest" description="Disordered" evidence="13">
    <location>
        <begin position="78"/>
        <end position="97"/>
    </location>
</feature>
<evidence type="ECO:0000256" key="13">
    <source>
        <dbReference type="SAM" id="MobiDB-lite"/>
    </source>
</evidence>
<dbReference type="Gene3D" id="3.90.550.10">
    <property type="entry name" value="Spore Coat Polysaccharide Biosynthesis Protein SpsA, Chain A"/>
    <property type="match status" value="1"/>
</dbReference>
<feature type="domain" description="Nucleotidyl transferase" evidence="14">
    <location>
        <begin position="334"/>
        <end position="601"/>
    </location>
</feature>
<evidence type="ECO:0000256" key="9">
    <source>
        <dbReference type="ARBA" id="ARBA00022840"/>
    </source>
</evidence>
<protein>
    <recommendedName>
        <fullName evidence="12">6,7-dimethyl-8-ribityllumazine synthase, chloroplastic</fullName>
        <ecNumber evidence="5">2.5.1.78</ecNumber>
    </recommendedName>
</protein>
<evidence type="ECO:0000256" key="12">
    <source>
        <dbReference type="ARBA" id="ARBA00072565"/>
    </source>
</evidence>
<dbReference type="UniPathway" id="UPA00275">
    <property type="reaction ID" value="UER00404"/>
</dbReference>
<evidence type="ECO:0000256" key="2">
    <source>
        <dbReference type="ARBA" id="ARBA00007424"/>
    </source>
</evidence>
<dbReference type="OrthoDB" id="1733332at2759"/>
<comment type="similarity">
    <text evidence="3">Belongs to the bacterial/plant glucose-1-phosphate adenylyltransferase family.</text>
</comment>
<comment type="similarity">
    <text evidence="2">Belongs to the DMRL synthase family.</text>
</comment>
<dbReference type="InterPro" id="IPR011004">
    <property type="entry name" value="Trimer_LpxA-like_sf"/>
</dbReference>
<dbReference type="GO" id="GO:0000906">
    <property type="term" value="F:6,7-dimethyl-8-ribityllumazine synthase activity"/>
    <property type="evidence" value="ECO:0007669"/>
    <property type="project" value="UniProtKB-EC"/>
</dbReference>